<reference evidence="1 2" key="1">
    <citation type="journal article" date="2022" name="New Phytol.">
        <title>Ecological generalism drives hyperdiversity of secondary metabolite gene clusters in xylarialean endophytes.</title>
        <authorList>
            <person name="Franco M.E.E."/>
            <person name="Wisecaver J.H."/>
            <person name="Arnold A.E."/>
            <person name="Ju Y.M."/>
            <person name="Slot J.C."/>
            <person name="Ahrendt S."/>
            <person name="Moore L.P."/>
            <person name="Eastman K.E."/>
            <person name="Scott K."/>
            <person name="Konkel Z."/>
            <person name="Mondo S.J."/>
            <person name="Kuo A."/>
            <person name="Hayes R.D."/>
            <person name="Haridas S."/>
            <person name="Andreopoulos B."/>
            <person name="Riley R."/>
            <person name="LaButti K."/>
            <person name="Pangilinan J."/>
            <person name="Lipzen A."/>
            <person name="Amirebrahimi M."/>
            <person name="Yan J."/>
            <person name="Adam C."/>
            <person name="Keymanesh K."/>
            <person name="Ng V."/>
            <person name="Louie K."/>
            <person name="Northen T."/>
            <person name="Drula E."/>
            <person name="Henrissat B."/>
            <person name="Hsieh H.M."/>
            <person name="Youens-Clark K."/>
            <person name="Lutzoni F."/>
            <person name="Miadlikowska J."/>
            <person name="Eastwood D.C."/>
            <person name="Hamelin R.C."/>
            <person name="Grigoriev I.V."/>
            <person name="U'Ren J.M."/>
        </authorList>
    </citation>
    <scope>NUCLEOTIDE SEQUENCE [LARGE SCALE GENOMIC DNA]</scope>
    <source>
        <strain evidence="1 2">CBS 119005</strain>
    </source>
</reference>
<gene>
    <name evidence="1" type="ORF">F4820DRAFT_141035</name>
</gene>
<evidence type="ECO:0000313" key="1">
    <source>
        <dbReference type="EMBL" id="KAI4859770.1"/>
    </source>
</evidence>
<comment type="caution">
    <text evidence="1">The sequence shown here is derived from an EMBL/GenBank/DDBJ whole genome shotgun (WGS) entry which is preliminary data.</text>
</comment>
<accession>A0ACB9YL71</accession>
<dbReference type="EMBL" id="MU393614">
    <property type="protein sequence ID" value="KAI4859770.1"/>
    <property type="molecule type" value="Genomic_DNA"/>
</dbReference>
<dbReference type="Proteomes" id="UP001497700">
    <property type="component" value="Unassembled WGS sequence"/>
</dbReference>
<proteinExistence type="predicted"/>
<evidence type="ECO:0000313" key="2">
    <source>
        <dbReference type="Proteomes" id="UP001497700"/>
    </source>
</evidence>
<sequence>MSSRQLRKLQKQQELQKLEAQNPAEDDESTEDERPTQKPRASLFSGFAALGDQDEDEEEGDVEDKEDESVEATQKHTTEPDPITAPIDTPKTNVSKKSKSKKKKKKAKKQEVAPNVVDTGLHNEQDEIDRALRELALKQPHGEPQDQNSSMKVFERICELLSINTYHLKVINEMRNLFGREAIAAAHTEEEQDQARSRRQQHVLPERVDLETFLKGQPGKSLSEVTLRRNPFLAGKENWPNATTEGLTMDQIKQESESDFVQMPGTAEFRFVHNGKYNALEEKFWQSIQMFEPLAVVYFLHAHPYHISSLIQVSRIAKQDQNSALSADLCERALFTFGRISLSGFRQKLEQGKARLSFKRPENRQFWLAGYHYLKNLIMKGTYRTALEWCKLLLSINHADPYGIIHFIHPLAIRAHESKWFIDLCESGMLDVDPEAQDAPDYIRQTLVLARLQQKDTDGAKKLVIEGMERLPWLYGQIFKSLSLDVPKSLWGWQPRNHEEDLHTNVYIHQTKGLWDNAQATSLLKEAAKEVKRADPAKAFAFPPPVKTNFARFVYLLEVPSLIGLVPRGLLETKVNWEFDPLPPPLEENIFSHSSQTRPWIPGSDDRGLDSQRNLENLLRNLEDARRDNGLDLDDDEDLDLDLDEDEEGGEDDVFVARPDESPTGGINGVFQAFLELLMPRDLNFMNSDDGMGADDDSALRGMPGHWYETDSADEATDDDKMPPLIPEGNSNDANTDEDDMPDDLPPLVPIETSSESPQTPRVSRIPSRHRRTDGDETDTPEDD</sequence>
<organism evidence="1 2">
    <name type="scientific">Hypoxylon rubiginosum</name>
    <dbReference type="NCBI Taxonomy" id="110542"/>
    <lineage>
        <taxon>Eukaryota</taxon>
        <taxon>Fungi</taxon>
        <taxon>Dikarya</taxon>
        <taxon>Ascomycota</taxon>
        <taxon>Pezizomycotina</taxon>
        <taxon>Sordariomycetes</taxon>
        <taxon>Xylariomycetidae</taxon>
        <taxon>Xylariales</taxon>
        <taxon>Hypoxylaceae</taxon>
        <taxon>Hypoxylon</taxon>
    </lineage>
</organism>
<name>A0ACB9YL71_9PEZI</name>
<keyword evidence="2" id="KW-1185">Reference proteome</keyword>
<protein>
    <submittedName>
        <fullName evidence="1">DUF654-domain-containing protein</fullName>
    </submittedName>
</protein>